<sequence length="166" mass="18595">MFTTVQSFVASWSMESAATQRVMDALTDASLGQEIAPNHRKLGQLAWHLVITVHEMLSRTGLTFDPVAEDEHAPASAAAIAEAYRRAGQAMIAAIQTQWTDGDLNKMTNMYGEEWPNGLTLHIFIQHEIHHRGQMTVLMRQAGLRVPDVYGPTREDWIERGLQPMV</sequence>
<dbReference type="InterPro" id="IPR034660">
    <property type="entry name" value="DinB/YfiT-like"/>
</dbReference>
<comment type="caution">
    <text evidence="3">The sequence shown here is derived from an EMBL/GenBank/DDBJ whole genome shotgun (WGS) entry which is preliminary data.</text>
</comment>
<dbReference type="Proteomes" id="UP001300012">
    <property type="component" value="Unassembled WGS sequence"/>
</dbReference>
<organism evidence="3 4">
    <name type="scientific">Paenibacillus radicis</name>
    <name type="common">ex Xue et al. 2023</name>
    <dbReference type="NCBI Taxonomy" id="2972489"/>
    <lineage>
        <taxon>Bacteria</taxon>
        <taxon>Bacillati</taxon>
        <taxon>Bacillota</taxon>
        <taxon>Bacilli</taxon>
        <taxon>Bacillales</taxon>
        <taxon>Paenibacillaceae</taxon>
        <taxon>Paenibacillus</taxon>
    </lineage>
</organism>
<gene>
    <name evidence="3" type="ORF">NV381_33155</name>
</gene>
<dbReference type="Gene3D" id="1.20.120.450">
    <property type="entry name" value="dinb family like domain"/>
    <property type="match status" value="1"/>
</dbReference>
<dbReference type="InterPro" id="IPR007837">
    <property type="entry name" value="DinB"/>
</dbReference>
<reference evidence="3 4" key="1">
    <citation type="submission" date="2022-08" db="EMBL/GenBank/DDBJ databases">
        <title>Paenibacillus endoradicis sp. nov., Paenibacillus radicibacter sp. nov and Paenibacillus pararadicis sp. nov., three cold-adapted plant growth-promoting bacteria isolated from root of Larix gmelinii in Great Khingan.</title>
        <authorList>
            <person name="Xue H."/>
        </authorList>
    </citation>
    <scope>NUCLEOTIDE SEQUENCE [LARGE SCALE GENOMIC DNA]</scope>
    <source>
        <strain evidence="3 4">N5-1-1-5</strain>
    </source>
</reference>
<name>A0ABT1YS91_9BACL</name>
<evidence type="ECO:0000256" key="1">
    <source>
        <dbReference type="ARBA" id="ARBA00008635"/>
    </source>
</evidence>
<dbReference type="Pfam" id="PF05163">
    <property type="entry name" value="DinB"/>
    <property type="match status" value="1"/>
</dbReference>
<dbReference type="EMBL" id="JANQBD010000035">
    <property type="protein sequence ID" value="MCR8636049.1"/>
    <property type="molecule type" value="Genomic_DNA"/>
</dbReference>
<proteinExistence type="inferred from homology"/>
<evidence type="ECO:0000256" key="2">
    <source>
        <dbReference type="ARBA" id="ARBA00022723"/>
    </source>
</evidence>
<evidence type="ECO:0000313" key="3">
    <source>
        <dbReference type="EMBL" id="MCR8636049.1"/>
    </source>
</evidence>
<keyword evidence="2" id="KW-0479">Metal-binding</keyword>
<accession>A0ABT1YS91</accession>
<keyword evidence="4" id="KW-1185">Reference proteome</keyword>
<comment type="similarity">
    <text evidence="1">Belongs to the DinB family.</text>
</comment>
<evidence type="ECO:0000313" key="4">
    <source>
        <dbReference type="Proteomes" id="UP001300012"/>
    </source>
</evidence>
<dbReference type="SUPFAM" id="SSF109854">
    <property type="entry name" value="DinB/YfiT-like putative metalloenzymes"/>
    <property type="match status" value="1"/>
</dbReference>
<dbReference type="RefSeq" id="WP_258217588.1">
    <property type="nucleotide sequence ID" value="NZ_JANQBD010000035.1"/>
</dbReference>
<protein>
    <submittedName>
        <fullName evidence="3">DinB family protein</fullName>
    </submittedName>
</protein>